<feature type="compositionally biased region" description="Pro residues" evidence="1">
    <location>
        <begin position="71"/>
        <end position="82"/>
    </location>
</feature>
<evidence type="ECO:0000313" key="3">
    <source>
        <dbReference type="Proteomes" id="UP000007305"/>
    </source>
</evidence>
<dbReference type="InParanoid" id="A0A804NK06"/>
<organism evidence="2 3">
    <name type="scientific">Zea mays</name>
    <name type="common">Maize</name>
    <dbReference type="NCBI Taxonomy" id="4577"/>
    <lineage>
        <taxon>Eukaryota</taxon>
        <taxon>Viridiplantae</taxon>
        <taxon>Streptophyta</taxon>
        <taxon>Embryophyta</taxon>
        <taxon>Tracheophyta</taxon>
        <taxon>Spermatophyta</taxon>
        <taxon>Magnoliopsida</taxon>
        <taxon>Liliopsida</taxon>
        <taxon>Poales</taxon>
        <taxon>Poaceae</taxon>
        <taxon>PACMAD clade</taxon>
        <taxon>Panicoideae</taxon>
        <taxon>Andropogonodae</taxon>
        <taxon>Andropogoneae</taxon>
        <taxon>Tripsacinae</taxon>
        <taxon>Zea</taxon>
    </lineage>
</organism>
<protein>
    <submittedName>
        <fullName evidence="2">Uncharacterized protein</fullName>
    </submittedName>
</protein>
<feature type="region of interest" description="Disordered" evidence="1">
    <location>
        <begin position="60"/>
        <end position="100"/>
    </location>
</feature>
<reference evidence="2" key="2">
    <citation type="submission" date="2019-07" db="EMBL/GenBank/DDBJ databases">
        <authorList>
            <person name="Seetharam A."/>
            <person name="Woodhouse M."/>
            <person name="Cannon E."/>
        </authorList>
    </citation>
    <scope>NUCLEOTIDE SEQUENCE [LARGE SCALE GENOMIC DNA]</scope>
    <source>
        <strain evidence="2">cv. B73</strain>
    </source>
</reference>
<proteinExistence type="predicted"/>
<evidence type="ECO:0000313" key="2">
    <source>
        <dbReference type="EnsemblPlants" id="Zm00001eb166310_P001"/>
    </source>
</evidence>
<reference evidence="3" key="1">
    <citation type="journal article" date="2009" name="Science">
        <title>The B73 maize genome: complexity, diversity, and dynamics.</title>
        <authorList>
            <person name="Schnable P.S."/>
            <person name="Ware D."/>
            <person name="Fulton R.S."/>
            <person name="Stein J.C."/>
            <person name="Wei F."/>
            <person name="Pasternak S."/>
            <person name="Liang C."/>
            <person name="Zhang J."/>
            <person name="Fulton L."/>
            <person name="Graves T.A."/>
            <person name="Minx P."/>
            <person name="Reily A.D."/>
            <person name="Courtney L."/>
            <person name="Kruchowski S.S."/>
            <person name="Tomlinson C."/>
            <person name="Strong C."/>
            <person name="Delehaunty K."/>
            <person name="Fronick C."/>
            <person name="Courtney B."/>
            <person name="Rock S.M."/>
            <person name="Belter E."/>
            <person name="Du F."/>
            <person name="Kim K."/>
            <person name="Abbott R.M."/>
            <person name="Cotton M."/>
            <person name="Levy A."/>
            <person name="Marchetto P."/>
            <person name="Ochoa K."/>
            <person name="Jackson S.M."/>
            <person name="Gillam B."/>
            <person name="Chen W."/>
            <person name="Yan L."/>
            <person name="Higginbotham J."/>
            <person name="Cardenas M."/>
            <person name="Waligorski J."/>
            <person name="Applebaum E."/>
            <person name="Phelps L."/>
            <person name="Falcone J."/>
            <person name="Kanchi K."/>
            <person name="Thane T."/>
            <person name="Scimone A."/>
            <person name="Thane N."/>
            <person name="Henke J."/>
            <person name="Wang T."/>
            <person name="Ruppert J."/>
            <person name="Shah N."/>
            <person name="Rotter K."/>
            <person name="Hodges J."/>
            <person name="Ingenthron E."/>
            <person name="Cordes M."/>
            <person name="Kohlberg S."/>
            <person name="Sgro J."/>
            <person name="Delgado B."/>
            <person name="Mead K."/>
            <person name="Chinwalla A."/>
            <person name="Leonard S."/>
            <person name="Crouse K."/>
            <person name="Collura K."/>
            <person name="Kudrna D."/>
            <person name="Currie J."/>
            <person name="He R."/>
            <person name="Angelova A."/>
            <person name="Rajasekar S."/>
            <person name="Mueller T."/>
            <person name="Lomeli R."/>
            <person name="Scara G."/>
            <person name="Ko A."/>
            <person name="Delaney K."/>
            <person name="Wissotski M."/>
            <person name="Lopez G."/>
            <person name="Campos D."/>
            <person name="Braidotti M."/>
            <person name="Ashley E."/>
            <person name="Golser W."/>
            <person name="Kim H."/>
            <person name="Lee S."/>
            <person name="Lin J."/>
            <person name="Dujmic Z."/>
            <person name="Kim W."/>
            <person name="Talag J."/>
            <person name="Zuccolo A."/>
            <person name="Fan C."/>
            <person name="Sebastian A."/>
            <person name="Kramer M."/>
            <person name="Spiegel L."/>
            <person name="Nascimento L."/>
            <person name="Zutavern T."/>
            <person name="Miller B."/>
            <person name="Ambroise C."/>
            <person name="Muller S."/>
            <person name="Spooner W."/>
            <person name="Narechania A."/>
            <person name="Ren L."/>
            <person name="Wei S."/>
            <person name="Kumari S."/>
            <person name="Faga B."/>
            <person name="Levy M.J."/>
            <person name="McMahan L."/>
            <person name="Van Buren P."/>
            <person name="Vaughn M.W."/>
            <person name="Ying K."/>
            <person name="Yeh C.-T."/>
            <person name="Emrich S.J."/>
            <person name="Jia Y."/>
            <person name="Kalyanaraman A."/>
            <person name="Hsia A.-P."/>
            <person name="Barbazuk W.B."/>
            <person name="Baucom R.S."/>
            <person name="Brutnell T.P."/>
            <person name="Carpita N.C."/>
            <person name="Chaparro C."/>
            <person name="Chia J.-M."/>
            <person name="Deragon J.-M."/>
            <person name="Estill J.C."/>
            <person name="Fu Y."/>
            <person name="Jeddeloh J.A."/>
            <person name="Han Y."/>
            <person name="Lee H."/>
            <person name="Li P."/>
            <person name="Lisch D.R."/>
            <person name="Liu S."/>
            <person name="Liu Z."/>
            <person name="Nagel D.H."/>
            <person name="McCann M.C."/>
            <person name="SanMiguel P."/>
            <person name="Myers A.M."/>
            <person name="Nettleton D."/>
            <person name="Nguyen J."/>
            <person name="Penning B.W."/>
            <person name="Ponnala L."/>
            <person name="Schneider K.L."/>
            <person name="Schwartz D.C."/>
            <person name="Sharma A."/>
            <person name="Soderlund C."/>
            <person name="Springer N.M."/>
            <person name="Sun Q."/>
            <person name="Wang H."/>
            <person name="Waterman M."/>
            <person name="Westerman R."/>
            <person name="Wolfgruber T.K."/>
            <person name="Yang L."/>
            <person name="Yu Y."/>
            <person name="Zhang L."/>
            <person name="Zhou S."/>
            <person name="Zhu Q."/>
            <person name="Bennetzen J.L."/>
            <person name="Dawe R.K."/>
            <person name="Jiang J."/>
            <person name="Jiang N."/>
            <person name="Presting G.G."/>
            <person name="Wessler S.R."/>
            <person name="Aluru S."/>
            <person name="Martienssen R.A."/>
            <person name="Clifton S.W."/>
            <person name="McCombie W.R."/>
            <person name="Wing R.A."/>
            <person name="Wilson R.K."/>
        </authorList>
    </citation>
    <scope>NUCLEOTIDE SEQUENCE [LARGE SCALE GENOMIC DNA]</scope>
    <source>
        <strain evidence="3">cv. B73</strain>
    </source>
</reference>
<reference evidence="2" key="3">
    <citation type="submission" date="2021-05" db="UniProtKB">
        <authorList>
            <consortium name="EnsemblPlants"/>
        </authorList>
    </citation>
    <scope>IDENTIFICATION</scope>
    <source>
        <strain evidence="2">cv. B73</strain>
    </source>
</reference>
<sequence>MGNPGTSANPDVRHRLSPHLSLRFPSARAAYAAQRPSFSVSRRRIRTALATNFAAATATVSNHPRARQPCIPHPPVPSPSPRQWPRWRRSHTIPTRHGRR</sequence>
<dbReference type="Proteomes" id="UP000007305">
    <property type="component" value="Chromosome 4"/>
</dbReference>
<dbReference type="Gramene" id="Zm00001eb166310_T001">
    <property type="protein sequence ID" value="Zm00001eb166310_P001"/>
    <property type="gene ID" value="Zm00001eb166310"/>
</dbReference>
<dbReference type="AlphaFoldDB" id="A0A804NK06"/>
<feature type="compositionally biased region" description="Basic residues" evidence="1">
    <location>
        <begin position="85"/>
        <end position="100"/>
    </location>
</feature>
<accession>A0A804NK06</accession>
<evidence type="ECO:0000256" key="1">
    <source>
        <dbReference type="SAM" id="MobiDB-lite"/>
    </source>
</evidence>
<name>A0A804NK06_MAIZE</name>
<keyword evidence="3" id="KW-1185">Reference proteome</keyword>
<dbReference type="EnsemblPlants" id="Zm00001eb166310_T001">
    <property type="protein sequence ID" value="Zm00001eb166310_P001"/>
    <property type="gene ID" value="Zm00001eb166310"/>
</dbReference>